<dbReference type="Pfam" id="PF13432">
    <property type="entry name" value="TPR_16"/>
    <property type="match status" value="2"/>
</dbReference>
<evidence type="ECO:0000256" key="5">
    <source>
        <dbReference type="PROSITE-ProRule" id="PRU10141"/>
    </source>
</evidence>
<reference evidence="7" key="1">
    <citation type="journal article" date="2020" name="mSystems">
        <title>Genome- and Community-Level Interaction Insights into Carbon Utilization and Element Cycling Functions of Hydrothermarchaeota in Hydrothermal Sediment.</title>
        <authorList>
            <person name="Zhou Z."/>
            <person name="Liu Y."/>
            <person name="Xu W."/>
            <person name="Pan J."/>
            <person name="Luo Z.H."/>
            <person name="Li M."/>
        </authorList>
    </citation>
    <scope>NUCLEOTIDE SEQUENCE [LARGE SCALE GENOMIC DNA]</scope>
    <source>
        <strain evidence="7">HyVt-19</strain>
    </source>
</reference>
<feature type="domain" description="Protein kinase" evidence="6">
    <location>
        <begin position="18"/>
        <end position="272"/>
    </location>
</feature>
<dbReference type="Gene3D" id="1.25.40.10">
    <property type="entry name" value="Tetratricopeptide repeat domain"/>
    <property type="match status" value="2"/>
</dbReference>
<dbReference type="PROSITE" id="PS50011">
    <property type="entry name" value="PROTEIN_KINASE_DOM"/>
    <property type="match status" value="1"/>
</dbReference>
<dbReference type="AlphaFoldDB" id="A0A7C0WVY6"/>
<evidence type="ECO:0000313" key="7">
    <source>
        <dbReference type="EMBL" id="HDL90305.1"/>
    </source>
</evidence>
<gene>
    <name evidence="7" type="ORF">ENG14_05320</name>
</gene>
<dbReference type="Gene3D" id="1.10.510.10">
    <property type="entry name" value="Transferase(Phosphotransferase) domain 1"/>
    <property type="match status" value="1"/>
</dbReference>
<evidence type="ECO:0000256" key="4">
    <source>
        <dbReference type="ARBA" id="ARBA00022840"/>
    </source>
</evidence>
<dbReference type="InterPro" id="IPR000719">
    <property type="entry name" value="Prot_kinase_dom"/>
</dbReference>
<dbReference type="SUPFAM" id="SSF48452">
    <property type="entry name" value="TPR-like"/>
    <property type="match status" value="1"/>
</dbReference>
<keyword evidence="4 5" id="KW-0067">ATP-binding</keyword>
<dbReference type="PROSITE" id="PS00108">
    <property type="entry name" value="PROTEIN_KINASE_ST"/>
    <property type="match status" value="1"/>
</dbReference>
<protein>
    <submittedName>
        <fullName evidence="7">Tetratricopeptide repeat protein</fullName>
    </submittedName>
</protein>
<dbReference type="PROSITE" id="PS00107">
    <property type="entry name" value="PROTEIN_KINASE_ATP"/>
    <property type="match status" value="1"/>
</dbReference>
<dbReference type="SMART" id="SM00028">
    <property type="entry name" value="TPR"/>
    <property type="match status" value="5"/>
</dbReference>
<dbReference type="GO" id="GO:0004674">
    <property type="term" value="F:protein serine/threonine kinase activity"/>
    <property type="evidence" value="ECO:0007669"/>
    <property type="project" value="TreeGrafter"/>
</dbReference>
<dbReference type="CDD" id="cd14014">
    <property type="entry name" value="STKc_PknB_like"/>
    <property type="match status" value="1"/>
</dbReference>
<feature type="binding site" evidence="5">
    <location>
        <position position="47"/>
    </location>
    <ligand>
        <name>ATP</name>
        <dbReference type="ChEBI" id="CHEBI:30616"/>
    </ligand>
</feature>
<evidence type="ECO:0000256" key="1">
    <source>
        <dbReference type="ARBA" id="ARBA00022679"/>
    </source>
</evidence>
<dbReference type="PANTHER" id="PTHR43289:SF34">
    <property type="entry name" value="SERINE_THREONINE-PROTEIN KINASE YBDM-RELATED"/>
    <property type="match status" value="1"/>
</dbReference>
<dbReference type="InterPro" id="IPR017441">
    <property type="entry name" value="Protein_kinase_ATP_BS"/>
</dbReference>
<dbReference type="GO" id="GO:0005524">
    <property type="term" value="F:ATP binding"/>
    <property type="evidence" value="ECO:0007669"/>
    <property type="project" value="UniProtKB-UniRule"/>
</dbReference>
<keyword evidence="3" id="KW-0418">Kinase</keyword>
<name>A0A7C0WVY6_9BACT</name>
<evidence type="ECO:0000256" key="3">
    <source>
        <dbReference type="ARBA" id="ARBA00022777"/>
    </source>
</evidence>
<dbReference type="SUPFAM" id="SSF56112">
    <property type="entry name" value="Protein kinase-like (PK-like)"/>
    <property type="match status" value="1"/>
</dbReference>
<dbReference type="PANTHER" id="PTHR43289">
    <property type="entry name" value="MITOGEN-ACTIVATED PROTEIN KINASE KINASE KINASE 20-RELATED"/>
    <property type="match status" value="1"/>
</dbReference>
<dbReference type="InterPro" id="IPR019734">
    <property type="entry name" value="TPR_rpt"/>
</dbReference>
<evidence type="ECO:0000259" key="6">
    <source>
        <dbReference type="PROSITE" id="PS50011"/>
    </source>
</evidence>
<dbReference type="SMART" id="SM00220">
    <property type="entry name" value="S_TKc"/>
    <property type="match status" value="1"/>
</dbReference>
<proteinExistence type="predicted"/>
<dbReference type="Proteomes" id="UP000886355">
    <property type="component" value="Unassembled WGS sequence"/>
</dbReference>
<keyword evidence="2 5" id="KW-0547">Nucleotide-binding</keyword>
<comment type="caution">
    <text evidence="7">The sequence shown here is derived from an EMBL/GenBank/DDBJ whole genome shotgun (WGS) entry which is preliminary data.</text>
</comment>
<dbReference type="InterPro" id="IPR011990">
    <property type="entry name" value="TPR-like_helical_dom_sf"/>
</dbReference>
<accession>A0A7C0WVY6</accession>
<keyword evidence="1" id="KW-0808">Transferase</keyword>
<evidence type="ECO:0000256" key="2">
    <source>
        <dbReference type="ARBA" id="ARBA00022741"/>
    </source>
</evidence>
<organism evidence="7">
    <name type="scientific">Thermodesulforhabdus norvegica</name>
    <dbReference type="NCBI Taxonomy" id="39841"/>
    <lineage>
        <taxon>Bacteria</taxon>
        <taxon>Pseudomonadati</taxon>
        <taxon>Thermodesulfobacteriota</taxon>
        <taxon>Syntrophobacteria</taxon>
        <taxon>Syntrophobacterales</taxon>
        <taxon>Thermodesulforhabdaceae</taxon>
        <taxon>Thermodesulforhabdus</taxon>
    </lineage>
</organism>
<dbReference type="InterPro" id="IPR008271">
    <property type="entry name" value="Ser/Thr_kinase_AS"/>
</dbReference>
<dbReference type="Pfam" id="PF00069">
    <property type="entry name" value="Pkinase"/>
    <property type="match status" value="1"/>
</dbReference>
<dbReference type="EMBL" id="DQZW01000250">
    <property type="protein sequence ID" value="HDL90305.1"/>
    <property type="molecule type" value="Genomic_DNA"/>
</dbReference>
<dbReference type="InterPro" id="IPR011009">
    <property type="entry name" value="Kinase-like_dom_sf"/>
</dbReference>
<sequence>MALIFFRAKKGELIGDRFRLIGEIGKGSFGEVWRATRLSDGREVALKIPKDQEKGEEVLRRESDIVRDIHHPNIVQVFGFHNICELFLIEMEYVDGYNLANILDGINPKTPLSYEQILEWTLQVLDGLSAVHQAKISHNDLKPENILIEKSSNTAKITDFGVSRRLEDVWVWTKRHGTEAYMAPEVALEGKRGRNLSDIYSLGVLLYEMTTGRLPYTSPHQLLTGASVSKPRELNRDIPIELEAVILQAMERRPERRYPDAASMRADVENCLASLRKAESEQEVPARTAPTQLGFRPPSSSPLFYLELAKQRLAEDDTQGALEAAEAAVNRSDGHPQYVKMLGGICLRLGYYQKAIQAYEKLLATYNRGYPAEPRQKREVIERLGQLYIQEQEYGKAVRIYEDLVRIYDVPYSRFRLAIAAGLDGDYPRAIELLEEVRNERPDAVVVYSKLGWAHALNGNDRLALSFYNQALALDAFDLFSLFQLGQYYHMIGDKRRSNEYFRRVLDADRSGDYTMKVRELVGEHD</sequence>